<dbReference type="EC" id="2.4.2.1" evidence="5 10"/>
<evidence type="ECO:0000256" key="11">
    <source>
        <dbReference type="PIRSR" id="PIRSR000477-2"/>
    </source>
</evidence>
<evidence type="ECO:0000256" key="3">
    <source>
        <dbReference type="ARBA" id="ARBA00006751"/>
    </source>
</evidence>
<dbReference type="InterPro" id="IPR011268">
    <property type="entry name" value="Purine_phosphorylase"/>
</dbReference>
<sequence>MGPVIYARRPGRVTLVRVNASVIPDHRQDDPHAAAQDAAARLRELTGAENHDVALVMGSGWAPAADALGAPEAEFPVTELPGFPPPVVEGHGGRIRSYRVGEKRALVFLGRTHFYEGRGVAAVAHGVRTAVAAGCRTVVLTNGCGGLREGMRPGQPVLISDHINLTAASPIEGANFVDLTDLYSPRLRAMCKEVDPSLEEGVYVQFPGPHYETPAEINMVRVLGGDLVGMSTVLEAIAAREAGAEVLGISLVTNLAAGLSGEPLNHEEVLQAGRDSAARMGELLTRVLERI</sequence>
<proteinExistence type="inferred from homology"/>
<keyword evidence="8 10" id="KW-0808">Transferase</keyword>
<comment type="subunit">
    <text evidence="4">Homotrimer.</text>
</comment>
<evidence type="ECO:0000256" key="6">
    <source>
        <dbReference type="ARBA" id="ARBA00013834"/>
    </source>
</evidence>
<dbReference type="GO" id="GO:0004731">
    <property type="term" value="F:purine-nucleoside phosphorylase activity"/>
    <property type="evidence" value="ECO:0007669"/>
    <property type="project" value="UniProtKB-UniRule"/>
</dbReference>
<dbReference type="GO" id="GO:0005737">
    <property type="term" value="C:cytoplasm"/>
    <property type="evidence" value="ECO:0007669"/>
    <property type="project" value="TreeGrafter"/>
</dbReference>
<evidence type="ECO:0000256" key="8">
    <source>
        <dbReference type="ARBA" id="ARBA00022679"/>
    </source>
</evidence>
<keyword evidence="7 10" id="KW-0328">Glycosyltransferase</keyword>
<dbReference type="NCBIfam" id="NF006054">
    <property type="entry name" value="PRK08202.1"/>
    <property type="match status" value="1"/>
</dbReference>
<comment type="function">
    <text evidence="1">The purine nucleoside phosphorylases catalyze the phosphorolytic breakdown of the N-glycosidic bond in the beta-(deoxy)ribonucleoside molecules, with the formation of the corresponding free purine bases and pentose-1-phosphate. Cleaves guanosine, inosine, 2'-deoxyguanosine and 2'-deoxyinosine.</text>
</comment>
<dbReference type="Gene3D" id="3.40.50.1580">
    <property type="entry name" value="Nucleoside phosphorylase domain"/>
    <property type="match status" value="1"/>
</dbReference>
<comment type="catalytic activity">
    <reaction evidence="9">
        <text>a purine 2'-deoxy-D-ribonucleoside + phosphate = a purine nucleobase + 2-deoxy-alpha-D-ribose 1-phosphate</text>
        <dbReference type="Rhea" id="RHEA:36431"/>
        <dbReference type="ChEBI" id="CHEBI:26386"/>
        <dbReference type="ChEBI" id="CHEBI:43474"/>
        <dbReference type="ChEBI" id="CHEBI:57259"/>
        <dbReference type="ChEBI" id="CHEBI:142361"/>
        <dbReference type="EC" id="2.4.2.1"/>
    </reaction>
</comment>
<dbReference type="EMBL" id="BMSV01000001">
    <property type="protein sequence ID" value="GGP89800.1"/>
    <property type="molecule type" value="Genomic_DNA"/>
</dbReference>
<feature type="binding site" evidence="11">
    <location>
        <position position="143"/>
    </location>
    <ligand>
        <name>phosphate</name>
        <dbReference type="ChEBI" id="CHEBI:43474"/>
    </ligand>
</feature>
<feature type="binding site" evidence="11">
    <location>
        <position position="231"/>
    </location>
    <ligand>
        <name>phosphate</name>
        <dbReference type="ChEBI" id="CHEBI:43474"/>
    </ligand>
</feature>
<dbReference type="PROSITE" id="PS01240">
    <property type="entry name" value="PNP_MTAP_2"/>
    <property type="match status" value="1"/>
</dbReference>
<protein>
    <recommendedName>
        <fullName evidence="6 10">Purine nucleoside phosphorylase</fullName>
        <ecNumber evidence="5 10">2.4.2.1</ecNumber>
    </recommendedName>
    <alternativeName>
        <fullName evidence="10">Inosine-guanosine phosphorylase</fullName>
    </alternativeName>
</protein>
<dbReference type="GO" id="GO:0009116">
    <property type="term" value="P:nucleoside metabolic process"/>
    <property type="evidence" value="ECO:0007669"/>
    <property type="project" value="UniProtKB-UniRule"/>
</dbReference>
<dbReference type="FunFam" id="3.40.50.1580:FF:000007">
    <property type="entry name" value="Purine nucleoside phosphorylase"/>
    <property type="match status" value="1"/>
</dbReference>
<dbReference type="NCBIfam" id="TIGR01698">
    <property type="entry name" value="PUNP"/>
    <property type="match status" value="1"/>
</dbReference>
<dbReference type="PANTHER" id="PTHR11904">
    <property type="entry name" value="METHYLTHIOADENOSINE/PURINE NUCLEOSIDE PHOSPHORYLASE"/>
    <property type="match status" value="1"/>
</dbReference>
<evidence type="ECO:0000313" key="13">
    <source>
        <dbReference type="EMBL" id="GGP89800.1"/>
    </source>
</evidence>
<comment type="similarity">
    <text evidence="3 10">Belongs to the PNP/MTAP phosphorylase family.</text>
</comment>
<dbReference type="PANTHER" id="PTHR11904:SF9">
    <property type="entry name" value="PURINE NUCLEOSIDE PHOSPHORYLASE-RELATED"/>
    <property type="match status" value="1"/>
</dbReference>
<feature type="binding site" evidence="11">
    <location>
        <position position="91"/>
    </location>
    <ligand>
        <name>phosphate</name>
        <dbReference type="ChEBI" id="CHEBI:43474"/>
    </ligand>
</feature>
<comment type="pathway">
    <text evidence="2 10">Purine metabolism; purine nucleoside salvage.</text>
</comment>
<accession>A0A918AYY5</accession>
<reference evidence="13" key="1">
    <citation type="journal article" date="2014" name="Int. J. Syst. Evol. Microbiol.">
        <title>Complete genome sequence of Corynebacterium casei LMG S-19264T (=DSM 44701T), isolated from a smear-ripened cheese.</title>
        <authorList>
            <consortium name="US DOE Joint Genome Institute (JGI-PGF)"/>
            <person name="Walter F."/>
            <person name="Albersmeier A."/>
            <person name="Kalinowski J."/>
            <person name="Ruckert C."/>
        </authorList>
    </citation>
    <scope>NUCLEOTIDE SEQUENCE</scope>
    <source>
        <strain evidence="13">JCM 4335</strain>
    </source>
</reference>
<evidence type="ECO:0000313" key="14">
    <source>
        <dbReference type="Proteomes" id="UP000654123"/>
    </source>
</evidence>
<dbReference type="InterPro" id="IPR011269">
    <property type="entry name" value="PUNP"/>
</dbReference>
<dbReference type="InterPro" id="IPR035994">
    <property type="entry name" value="Nucleoside_phosphorylase_sf"/>
</dbReference>
<feature type="binding site" evidence="11">
    <location>
        <position position="212"/>
    </location>
    <ligand>
        <name>a purine D-ribonucleoside</name>
        <dbReference type="ChEBI" id="CHEBI:142355"/>
    </ligand>
</feature>
<dbReference type="Proteomes" id="UP000654123">
    <property type="component" value="Unassembled WGS sequence"/>
</dbReference>
<dbReference type="NCBIfam" id="TIGR01697">
    <property type="entry name" value="PNPH-PUNA-XAPA"/>
    <property type="match status" value="1"/>
</dbReference>
<evidence type="ECO:0000256" key="2">
    <source>
        <dbReference type="ARBA" id="ARBA00005058"/>
    </source>
</evidence>
<comment type="caution">
    <text evidence="13">The sequence shown here is derived from an EMBL/GenBank/DDBJ whole genome shotgun (WGS) entry which is preliminary data.</text>
</comment>
<dbReference type="InterPro" id="IPR018099">
    <property type="entry name" value="Purine_phosphorylase-2_CS"/>
</dbReference>
<feature type="binding site" evidence="11">
    <location>
        <position position="254"/>
    </location>
    <ligand>
        <name>a purine D-ribonucleoside</name>
        <dbReference type="ChEBI" id="CHEBI:142355"/>
    </ligand>
</feature>
<dbReference type="CDD" id="cd09009">
    <property type="entry name" value="PNP-EcPNPII_like"/>
    <property type="match status" value="1"/>
</dbReference>
<dbReference type="SUPFAM" id="SSF53167">
    <property type="entry name" value="Purine and uridine phosphorylases"/>
    <property type="match status" value="1"/>
</dbReference>
<evidence type="ECO:0000256" key="7">
    <source>
        <dbReference type="ARBA" id="ARBA00022676"/>
    </source>
</evidence>
<evidence type="ECO:0000259" key="12">
    <source>
        <dbReference type="Pfam" id="PF01048"/>
    </source>
</evidence>
<evidence type="ECO:0000256" key="10">
    <source>
        <dbReference type="PIRNR" id="PIRNR000477"/>
    </source>
</evidence>
<dbReference type="PIRSF" id="PIRSF000477">
    <property type="entry name" value="PurNPase"/>
    <property type="match status" value="1"/>
</dbReference>
<dbReference type="AlphaFoldDB" id="A0A918AYY5"/>
<gene>
    <name evidence="13" type="ORF">GCM10010249_04630</name>
</gene>
<evidence type="ECO:0000256" key="5">
    <source>
        <dbReference type="ARBA" id="ARBA00011886"/>
    </source>
</evidence>
<feature type="domain" description="Nucleoside phosphorylase" evidence="12">
    <location>
        <begin position="53"/>
        <end position="289"/>
    </location>
</feature>
<keyword evidence="14" id="KW-1185">Reference proteome</keyword>
<evidence type="ECO:0000256" key="4">
    <source>
        <dbReference type="ARBA" id="ARBA00011233"/>
    </source>
</evidence>
<evidence type="ECO:0000256" key="1">
    <source>
        <dbReference type="ARBA" id="ARBA00002678"/>
    </source>
</evidence>
<name>A0A918AYY5_9ACTN</name>
<dbReference type="Pfam" id="PF01048">
    <property type="entry name" value="PNP_UDP_1"/>
    <property type="match status" value="1"/>
</dbReference>
<evidence type="ECO:0000256" key="9">
    <source>
        <dbReference type="ARBA" id="ARBA00048556"/>
    </source>
</evidence>
<feature type="binding site" evidence="11">
    <location>
        <position position="59"/>
    </location>
    <ligand>
        <name>phosphate</name>
        <dbReference type="ChEBI" id="CHEBI:43474"/>
    </ligand>
</feature>
<feature type="binding site" evidence="11">
    <location>
        <begin position="111"/>
        <end position="113"/>
    </location>
    <ligand>
        <name>phosphate</name>
        <dbReference type="ChEBI" id="CHEBI:43474"/>
    </ligand>
</feature>
<dbReference type="InterPro" id="IPR000845">
    <property type="entry name" value="Nucleoside_phosphorylase_d"/>
</dbReference>
<organism evidence="13 14">
    <name type="scientific">Streptomyces roseolilacinus</name>
    <dbReference type="NCBI Taxonomy" id="66904"/>
    <lineage>
        <taxon>Bacteria</taxon>
        <taxon>Bacillati</taxon>
        <taxon>Actinomycetota</taxon>
        <taxon>Actinomycetes</taxon>
        <taxon>Kitasatosporales</taxon>
        <taxon>Streptomycetaceae</taxon>
        <taxon>Streptomyces</taxon>
    </lineage>
</organism>
<reference evidence="13" key="2">
    <citation type="submission" date="2020-09" db="EMBL/GenBank/DDBJ databases">
        <authorList>
            <person name="Sun Q."/>
            <person name="Ohkuma M."/>
        </authorList>
    </citation>
    <scope>NUCLEOTIDE SEQUENCE</scope>
    <source>
        <strain evidence="13">JCM 4335</strain>
    </source>
</reference>